<dbReference type="AlphaFoldDB" id="A0A4Q9MI04"/>
<protein>
    <submittedName>
        <fullName evidence="2">Uncharacterized protein</fullName>
    </submittedName>
</protein>
<feature type="non-terminal residue" evidence="2">
    <location>
        <position position="1"/>
    </location>
</feature>
<proteinExistence type="predicted"/>
<evidence type="ECO:0000256" key="1">
    <source>
        <dbReference type="SAM" id="MobiDB-lite"/>
    </source>
</evidence>
<accession>A0A4Q9MI04</accession>
<evidence type="ECO:0000313" key="2">
    <source>
        <dbReference type="EMBL" id="TBU27029.1"/>
    </source>
</evidence>
<gene>
    <name evidence="2" type="ORF">BD311DRAFT_666200</name>
</gene>
<dbReference type="Proteomes" id="UP000292957">
    <property type="component" value="Unassembled WGS sequence"/>
</dbReference>
<reference evidence="2" key="1">
    <citation type="submission" date="2019-01" db="EMBL/GenBank/DDBJ databases">
        <title>Draft genome sequences of three monokaryotic isolates of the white-rot basidiomycete fungus Dichomitus squalens.</title>
        <authorList>
            <consortium name="DOE Joint Genome Institute"/>
            <person name="Lopez S.C."/>
            <person name="Andreopoulos B."/>
            <person name="Pangilinan J."/>
            <person name="Lipzen A."/>
            <person name="Riley R."/>
            <person name="Ahrendt S."/>
            <person name="Ng V."/>
            <person name="Barry K."/>
            <person name="Daum C."/>
            <person name="Grigoriev I.V."/>
            <person name="Hilden K.S."/>
            <person name="Makela M.R."/>
            <person name="de Vries R.P."/>
        </authorList>
    </citation>
    <scope>NUCLEOTIDE SEQUENCE [LARGE SCALE GENOMIC DNA]</scope>
    <source>
        <strain evidence="2">OM18370.1</strain>
    </source>
</reference>
<sequence length="68" mass="7655">GKVSLLSLIHISIRQTRVVRRSARKWGETTARRQGTSQGSQPGCMESKTDVDERECKARAWRGGQARE</sequence>
<feature type="compositionally biased region" description="Basic and acidic residues" evidence="1">
    <location>
        <begin position="47"/>
        <end position="58"/>
    </location>
</feature>
<feature type="region of interest" description="Disordered" evidence="1">
    <location>
        <begin position="22"/>
        <end position="68"/>
    </location>
</feature>
<dbReference type="EMBL" id="ML143437">
    <property type="protein sequence ID" value="TBU27029.1"/>
    <property type="molecule type" value="Genomic_DNA"/>
</dbReference>
<feature type="compositionally biased region" description="Polar residues" evidence="1">
    <location>
        <begin position="32"/>
        <end position="41"/>
    </location>
</feature>
<name>A0A4Q9MI04_9APHY</name>
<organism evidence="2">
    <name type="scientific">Dichomitus squalens</name>
    <dbReference type="NCBI Taxonomy" id="114155"/>
    <lineage>
        <taxon>Eukaryota</taxon>
        <taxon>Fungi</taxon>
        <taxon>Dikarya</taxon>
        <taxon>Basidiomycota</taxon>
        <taxon>Agaricomycotina</taxon>
        <taxon>Agaricomycetes</taxon>
        <taxon>Polyporales</taxon>
        <taxon>Polyporaceae</taxon>
        <taxon>Dichomitus</taxon>
    </lineage>
</organism>